<feature type="compositionally biased region" description="Basic and acidic residues" evidence="1">
    <location>
        <begin position="242"/>
        <end position="259"/>
    </location>
</feature>
<feature type="domain" description="LppM" evidence="4">
    <location>
        <begin position="74"/>
        <end position="206"/>
    </location>
</feature>
<dbReference type="Pfam" id="PF21946">
    <property type="entry name" value="LppM"/>
    <property type="match status" value="1"/>
</dbReference>
<dbReference type="EMBL" id="CP045875">
    <property type="protein sequence ID" value="QGG46756.1"/>
    <property type="molecule type" value="Genomic_DNA"/>
</dbReference>
<feature type="signal peptide" evidence="3">
    <location>
        <begin position="1"/>
        <end position="23"/>
    </location>
</feature>
<dbReference type="InterPro" id="IPR053807">
    <property type="entry name" value="LppM"/>
</dbReference>
<dbReference type="RefSeq" id="WP_153724271.1">
    <property type="nucleotide sequence ID" value="NZ_CP045875.1"/>
</dbReference>
<keyword evidence="2" id="KW-0812">Transmembrane</keyword>
<evidence type="ECO:0000256" key="3">
    <source>
        <dbReference type="SAM" id="SignalP"/>
    </source>
</evidence>
<protein>
    <recommendedName>
        <fullName evidence="4">LppM domain-containing protein</fullName>
    </recommendedName>
</protein>
<keyword evidence="3" id="KW-0732">Signal</keyword>
<gene>
    <name evidence="5" type="ORF">FTV88_0577</name>
</gene>
<accession>A0A5Q2MZU5</accession>
<proteinExistence type="predicted"/>
<dbReference type="KEGG" id="hcv:FTV88_0577"/>
<dbReference type="OrthoDB" id="2988624at2"/>
<dbReference type="Proteomes" id="UP000366051">
    <property type="component" value="Chromosome"/>
</dbReference>
<dbReference type="AlphaFoldDB" id="A0A5Q2MZU5"/>
<sequence>MVKKSRLLSFFALLLLTTMVASACIEAKAHTTIYHDGSADVAYRVGYNQSLKAMMTASGEDPFAEIKKTAQEQGLIVRNYQDGSIIGIELTGHYKNLVEVPDPITFFRSFEENRDEGFVAEKGTLQIERNLWGTKYSVDESIDLRGMGAAIGFDEFGINASLLESMNFVLSFTFPEAPRSHNATSVTDEGKTLIWKLPAGEVTEIRFDLEMSHKGALAVIATSALLFIGTFFFFFRKRKNSKSQEDSRDNDSKDSEKSH</sequence>
<evidence type="ECO:0000313" key="5">
    <source>
        <dbReference type="EMBL" id="QGG46756.1"/>
    </source>
</evidence>
<reference evidence="6" key="1">
    <citation type="submission" date="2019-11" db="EMBL/GenBank/DDBJ databases">
        <title>Genome sequence of Heliorestis convoluta strain HH, an alkaliphilic and minimalistic phototrophic bacterium from a soda lake in Egypt.</title>
        <authorList>
            <person name="Dewey E.D."/>
            <person name="Stokes L.M."/>
            <person name="Burchell B.M."/>
            <person name="Shaffer K.N."/>
            <person name="Huntington A.M."/>
            <person name="Baker J.M."/>
            <person name="Nadendla S."/>
            <person name="Giglio M.G."/>
            <person name="Touchman J.W."/>
            <person name="Blankenship R.E."/>
            <person name="Madigan M.T."/>
            <person name="Sattley W.M."/>
        </authorList>
    </citation>
    <scope>NUCLEOTIDE SEQUENCE [LARGE SCALE GENOMIC DNA]</scope>
    <source>
        <strain evidence="6">HH</strain>
    </source>
</reference>
<evidence type="ECO:0000256" key="2">
    <source>
        <dbReference type="SAM" id="Phobius"/>
    </source>
</evidence>
<organism evidence="5 6">
    <name type="scientific">Heliorestis convoluta</name>
    <dbReference type="NCBI Taxonomy" id="356322"/>
    <lineage>
        <taxon>Bacteria</taxon>
        <taxon>Bacillati</taxon>
        <taxon>Bacillota</taxon>
        <taxon>Clostridia</taxon>
        <taxon>Eubacteriales</taxon>
        <taxon>Heliobacteriaceae</taxon>
        <taxon>Heliorestis</taxon>
    </lineage>
</organism>
<feature type="chain" id="PRO_5024304639" description="LppM domain-containing protein" evidence="3">
    <location>
        <begin position="24"/>
        <end position="259"/>
    </location>
</feature>
<evidence type="ECO:0000313" key="6">
    <source>
        <dbReference type="Proteomes" id="UP000366051"/>
    </source>
</evidence>
<keyword evidence="2" id="KW-0472">Membrane</keyword>
<keyword evidence="6" id="KW-1185">Reference proteome</keyword>
<dbReference type="PROSITE" id="PS51257">
    <property type="entry name" value="PROKAR_LIPOPROTEIN"/>
    <property type="match status" value="1"/>
</dbReference>
<evidence type="ECO:0000259" key="4">
    <source>
        <dbReference type="Pfam" id="PF21946"/>
    </source>
</evidence>
<feature type="region of interest" description="Disordered" evidence="1">
    <location>
        <begin position="240"/>
        <end position="259"/>
    </location>
</feature>
<evidence type="ECO:0000256" key="1">
    <source>
        <dbReference type="SAM" id="MobiDB-lite"/>
    </source>
</evidence>
<name>A0A5Q2MZU5_9FIRM</name>
<feature type="transmembrane region" description="Helical" evidence="2">
    <location>
        <begin position="215"/>
        <end position="235"/>
    </location>
</feature>
<keyword evidence="2" id="KW-1133">Transmembrane helix</keyword>